<sequence length="253" mass="28529">MADPRNIDIVLPPQPGRLYDSTQKKNCPDNYRESPDINFSEKFSEVTCTIFENSFMMSRIRKYHKYGVGSRQLLFKRDEEWSWGTRAEAEAIIALHLYQFLTFSKDNPDVLINVKQMNIDLLSALSKANSPSTVLLLSSLPAIAMKSYLDIGSQECVLKYSTPSTPSFTIGITILNNITPNDYDLTWSAPPIQGQTLFDALLNLQEADSFFNFTSKSTQWGPYITSICNIAASTDQKQYWQIGDSNGDALQYG</sequence>
<dbReference type="GO" id="GO:0031419">
    <property type="term" value="F:cobalamin binding"/>
    <property type="evidence" value="ECO:0007669"/>
    <property type="project" value="TreeGrafter"/>
</dbReference>
<dbReference type="PANTHER" id="PTHR10559:SF18">
    <property type="entry name" value="TRANSCOBALAMIN II"/>
    <property type="match status" value="1"/>
</dbReference>
<dbReference type="PANTHER" id="PTHR10559">
    <property type="entry name" value="TRANSCOBALAMIN-1/GASTRIC INTRINSIC FACTOR"/>
    <property type="match status" value="1"/>
</dbReference>
<protein>
    <submittedName>
        <fullName evidence="1">GIF</fullName>
    </submittedName>
</protein>
<dbReference type="OrthoDB" id="6062445at2759"/>
<accession>A0A6J8DUG2</accession>
<dbReference type="Proteomes" id="UP000507470">
    <property type="component" value="Unassembled WGS sequence"/>
</dbReference>
<dbReference type="Gene3D" id="2.170.130.30">
    <property type="match status" value="1"/>
</dbReference>
<evidence type="ECO:0000313" key="1">
    <source>
        <dbReference type="EMBL" id="CAC5412213.1"/>
    </source>
</evidence>
<dbReference type="InterPro" id="IPR051588">
    <property type="entry name" value="Cobalamin_Transport"/>
</dbReference>
<dbReference type="AlphaFoldDB" id="A0A6J8DUG2"/>
<keyword evidence="2" id="KW-1185">Reference proteome</keyword>
<name>A0A6J8DUG2_MYTCO</name>
<dbReference type="GO" id="GO:0005615">
    <property type="term" value="C:extracellular space"/>
    <property type="evidence" value="ECO:0007669"/>
    <property type="project" value="TreeGrafter"/>
</dbReference>
<evidence type="ECO:0000313" key="2">
    <source>
        <dbReference type="Proteomes" id="UP000507470"/>
    </source>
</evidence>
<proteinExistence type="predicted"/>
<reference evidence="1 2" key="1">
    <citation type="submission" date="2020-06" db="EMBL/GenBank/DDBJ databases">
        <authorList>
            <person name="Li R."/>
            <person name="Bekaert M."/>
        </authorList>
    </citation>
    <scope>NUCLEOTIDE SEQUENCE [LARGE SCALE GENOMIC DNA]</scope>
    <source>
        <strain evidence="2">wild</strain>
    </source>
</reference>
<dbReference type="GO" id="GO:0015889">
    <property type="term" value="P:cobalamin transport"/>
    <property type="evidence" value="ECO:0007669"/>
    <property type="project" value="TreeGrafter"/>
</dbReference>
<gene>
    <name evidence="1" type="ORF">MCOR_45217</name>
</gene>
<dbReference type="EMBL" id="CACVKT020007991">
    <property type="protein sequence ID" value="CAC5412213.1"/>
    <property type="molecule type" value="Genomic_DNA"/>
</dbReference>
<organism evidence="1 2">
    <name type="scientific">Mytilus coruscus</name>
    <name type="common">Sea mussel</name>
    <dbReference type="NCBI Taxonomy" id="42192"/>
    <lineage>
        <taxon>Eukaryota</taxon>
        <taxon>Metazoa</taxon>
        <taxon>Spiralia</taxon>
        <taxon>Lophotrochozoa</taxon>
        <taxon>Mollusca</taxon>
        <taxon>Bivalvia</taxon>
        <taxon>Autobranchia</taxon>
        <taxon>Pteriomorphia</taxon>
        <taxon>Mytilida</taxon>
        <taxon>Mytiloidea</taxon>
        <taxon>Mytilidae</taxon>
        <taxon>Mytilinae</taxon>
        <taxon>Mytilus</taxon>
    </lineage>
</organism>